<proteinExistence type="predicted"/>
<accession>A0A6J5ND79</accession>
<protein>
    <submittedName>
        <fullName evidence="1">Uncharacterized protein</fullName>
    </submittedName>
</protein>
<dbReference type="EMBL" id="LR796637">
    <property type="protein sequence ID" value="CAB4155836.1"/>
    <property type="molecule type" value="Genomic_DNA"/>
</dbReference>
<reference evidence="1" key="1">
    <citation type="submission" date="2020-04" db="EMBL/GenBank/DDBJ databases">
        <authorList>
            <person name="Chiriac C."/>
            <person name="Salcher M."/>
            <person name="Ghai R."/>
            <person name="Kavagutti S V."/>
        </authorList>
    </citation>
    <scope>NUCLEOTIDE SEQUENCE</scope>
</reference>
<name>A0A6J5ND79_9CAUD</name>
<organism evidence="1">
    <name type="scientific">uncultured Caudovirales phage</name>
    <dbReference type="NCBI Taxonomy" id="2100421"/>
    <lineage>
        <taxon>Viruses</taxon>
        <taxon>Duplodnaviria</taxon>
        <taxon>Heunggongvirae</taxon>
        <taxon>Uroviricota</taxon>
        <taxon>Caudoviricetes</taxon>
        <taxon>Peduoviridae</taxon>
        <taxon>Maltschvirus</taxon>
        <taxon>Maltschvirus maltsch</taxon>
    </lineage>
</organism>
<sequence length="135" mass="14849">MSAVVEKKKAFTKNQCHNIYVEAYEAGMKAGNEVGVPKFVVGDAIGLSNEIDYTKPTFIMDGLCGFAWVNIKPARGAFVNYLKSRQVGSNGYYGGFEIWVREFGQSVDRKTAFARAFADVLNKYGINASVGSRLD</sequence>
<evidence type="ECO:0000313" key="1">
    <source>
        <dbReference type="EMBL" id="CAB4155836.1"/>
    </source>
</evidence>
<gene>
    <name evidence="1" type="ORF">UFOVP655_21</name>
</gene>